<protein>
    <recommendedName>
        <fullName evidence="3">Helix-turn-helix domain-containing protein</fullName>
    </recommendedName>
</protein>
<sequence>MADEKKRWEEFNSIIDSLELDIKEKGLLLIIFRYINYKTGYADPSRTLIKKLTGIKHNNTLDNLFDSLINKGFLIRESGKGKRSKYFIKVDIKNEPSLINMPSAKVEPGVDAEIEPVVGAKVEPQKENKKKIKENNIYSHIFEYWNSKKIIVHKSLTKDIEKAIEKVLKKYSEIEIVQAIDTYSEILESGFYFNYRWSLVDFLNRKNGISTFMEDGSNKANYESWKKEREHNGNTNRSTKRDRGVFNKNSEDIKIELPEREFKHYTNEELAELGID</sequence>
<reference evidence="1" key="1">
    <citation type="submission" date="2020-05" db="EMBL/GenBank/DDBJ databases">
        <authorList>
            <person name="Brown S."/>
            <person name="Huntemann M."/>
            <person name="Clum A."/>
            <person name="Spunde A."/>
            <person name="Palaniappan K."/>
            <person name="Ritter S."/>
            <person name="Mikhailova N."/>
            <person name="Chen I.-M."/>
            <person name="Stamatis D."/>
            <person name="Reddy T."/>
            <person name="O'Malley R."/>
            <person name="Daum C."/>
            <person name="Shapiro N."/>
            <person name="Ivanova N."/>
            <person name="Kyrpides N."/>
            <person name="Woyke T."/>
        </authorList>
    </citation>
    <scope>NUCLEOTIDE SEQUENCE</scope>
    <source>
        <strain evidence="1">DJ080</strain>
    </source>
</reference>
<dbReference type="AlphaFoldDB" id="A0AAX0BAU7"/>
<reference evidence="1" key="2">
    <citation type="journal article" date="2022" name="Nat. Biotechnol.">
        <title>Carbon-negative production of acetone and isopropanol by gas fermentation at industrial pilot scale.</title>
        <authorList>
            <person name="Liew F.E."/>
            <person name="Nogle R."/>
            <person name="Abdalla T."/>
            <person name="Rasor B.J."/>
            <person name="Canter C."/>
            <person name="Jensen R.O."/>
            <person name="Wang L."/>
            <person name="Strutz J."/>
            <person name="Chirania P."/>
            <person name="De Tissera S."/>
            <person name="Mueller A.P."/>
            <person name="Ruan Z."/>
            <person name="Gao A."/>
            <person name="Tran L."/>
            <person name="Engle N.L."/>
            <person name="Bromley J.C."/>
            <person name="Daniell J."/>
            <person name="Conrado R."/>
            <person name="Tschaplinski T.J."/>
            <person name="Giannone R.J."/>
            <person name="Hettich R.L."/>
            <person name="Karim A.S."/>
            <person name="Simpson S.D."/>
            <person name="Brown S.D."/>
            <person name="Leang C."/>
            <person name="Jewett M.C."/>
            <person name="Kopke M."/>
        </authorList>
    </citation>
    <scope>NUCLEOTIDE SEQUENCE</scope>
    <source>
        <strain evidence="1">DJ080</strain>
    </source>
</reference>
<organism evidence="1 2">
    <name type="scientific">Clostridium beijerinckii</name>
    <name type="common">Clostridium MP</name>
    <dbReference type="NCBI Taxonomy" id="1520"/>
    <lineage>
        <taxon>Bacteria</taxon>
        <taxon>Bacillati</taxon>
        <taxon>Bacillota</taxon>
        <taxon>Clostridia</taxon>
        <taxon>Eubacteriales</taxon>
        <taxon>Clostridiaceae</taxon>
        <taxon>Clostridium</taxon>
    </lineage>
</organism>
<dbReference type="Proteomes" id="UP001193748">
    <property type="component" value="Unassembled WGS sequence"/>
</dbReference>
<dbReference type="EMBL" id="JABSWW010000002">
    <property type="protein sequence ID" value="NRT92257.1"/>
    <property type="molecule type" value="Genomic_DNA"/>
</dbReference>
<comment type="caution">
    <text evidence="1">The sequence shown here is derived from an EMBL/GenBank/DDBJ whole genome shotgun (WGS) entry which is preliminary data.</text>
</comment>
<name>A0AAX0BAU7_CLOBE</name>
<gene>
    <name evidence="1" type="ORF">B0H41_006078</name>
</gene>
<dbReference type="RefSeq" id="WP_342212410.1">
    <property type="nucleotide sequence ID" value="NZ_JABSWW010000002.1"/>
</dbReference>
<accession>A0AAX0BAU7</accession>
<evidence type="ECO:0008006" key="3">
    <source>
        <dbReference type="Google" id="ProtNLM"/>
    </source>
</evidence>
<evidence type="ECO:0000313" key="1">
    <source>
        <dbReference type="EMBL" id="NRT92257.1"/>
    </source>
</evidence>
<evidence type="ECO:0000313" key="2">
    <source>
        <dbReference type="Proteomes" id="UP001193748"/>
    </source>
</evidence>
<proteinExistence type="predicted"/>